<name>A0A2Z4HI75_9ABAC</name>
<evidence type="ECO:0000313" key="3">
    <source>
        <dbReference type="Proteomes" id="UP000501125"/>
    </source>
</evidence>
<dbReference type="RefSeq" id="YP_010086388.1">
    <property type="nucleotide sequence ID" value="NC_055453.1"/>
</dbReference>
<evidence type="ECO:0000256" key="1">
    <source>
        <dbReference type="SAM" id="Phobius"/>
    </source>
</evidence>
<organism evidence="2 3">
    <name type="scientific">Hyposidra talaca nucleopolyhedrovirus</name>
    <dbReference type="NCBI Taxonomy" id="1070315"/>
    <lineage>
        <taxon>Viruses</taxon>
        <taxon>Viruses incertae sedis</taxon>
        <taxon>Naldaviricetes</taxon>
        <taxon>Lefavirales</taxon>
        <taxon>Baculoviridae</taxon>
        <taxon>Alphabaculovirus</taxon>
        <taxon>Alphabaculovirus hytalacae</taxon>
    </lineage>
</organism>
<reference evidence="2 3" key="1">
    <citation type="journal article" date="2018" name="Sci. Rep.">
        <title>Comprehensive analysis of single molecule sequencing-derived complete genome and whole transcriptome of Hyposidra talaca nuclear polyhedrosis virus.</title>
        <authorList>
            <person name="Nguyen T.T."/>
            <person name="Suryamohan K."/>
            <person name="Kuriakose B."/>
            <person name="Janakiraman V."/>
            <person name="Reichelt M."/>
            <person name="Chaudhuri S."/>
            <person name="Guillory J."/>
            <person name="Divakaran N."/>
            <person name="Rabins P.E."/>
            <person name="Goel R."/>
            <person name="Deka B."/>
            <person name="Sarkar S."/>
            <person name="Ekka P."/>
            <person name="Tsai Y.C."/>
            <person name="Vargas D."/>
            <person name="Santhosh S."/>
            <person name="Mohan S."/>
            <person name="Chin C.S."/>
            <person name="Korlach J."/>
            <person name="Thomas G."/>
            <person name="Babu A."/>
            <person name="Seshagiri S."/>
        </authorList>
    </citation>
    <scope>NUCLEOTIDE SEQUENCE [LARGE SCALE GENOMIC DNA]</scope>
    <source>
        <strain evidence="2 3">HytaNPVIndia001</strain>
    </source>
</reference>
<accession>A0A2Z4HI75</accession>
<dbReference type="EMBL" id="MH261376">
    <property type="protein sequence ID" value="AWW14481.1"/>
    <property type="molecule type" value="Genomic_DNA"/>
</dbReference>
<sequence length="77" mass="9126">MVFSFNLKVKPKLIDWFLDLKVKPELTVKINNGFWFRCKSKATIKVFIIMYRIHISYSSAFVLIIILLLLSALYKEK</sequence>
<keyword evidence="1" id="KW-1133">Transmembrane helix</keyword>
<evidence type="ECO:0000313" key="2">
    <source>
        <dbReference type="EMBL" id="AWW14481.1"/>
    </source>
</evidence>
<dbReference type="GeneID" id="65101599"/>
<dbReference type="KEGG" id="vg:65101599"/>
<keyword evidence="1" id="KW-0472">Membrane</keyword>
<protein>
    <submittedName>
        <fullName evidence="2">Uncharacterized protein</fullName>
    </submittedName>
</protein>
<proteinExistence type="predicted"/>
<keyword evidence="1" id="KW-0812">Transmembrane</keyword>
<feature type="transmembrane region" description="Helical" evidence="1">
    <location>
        <begin position="55"/>
        <end position="74"/>
    </location>
</feature>
<keyword evidence="3" id="KW-1185">Reference proteome</keyword>
<dbReference type="Proteomes" id="UP000501125">
    <property type="component" value="Chromosome"/>
</dbReference>
<gene>
    <name evidence="2" type="primary">orf121</name>
    <name evidence="2" type="ORF">HytaNPV_gp121</name>
</gene>